<dbReference type="EMBL" id="JAAGNN010000003">
    <property type="protein sequence ID" value="KAF4090975.1"/>
    <property type="molecule type" value="Genomic_DNA"/>
</dbReference>
<evidence type="ECO:0000256" key="5">
    <source>
        <dbReference type="ARBA" id="ARBA00022692"/>
    </source>
</evidence>
<dbReference type="Pfam" id="PF13855">
    <property type="entry name" value="LRR_8"/>
    <property type="match status" value="1"/>
</dbReference>
<keyword evidence="2" id="KW-0813">Transport</keyword>
<dbReference type="GO" id="GO:0005886">
    <property type="term" value="C:plasma membrane"/>
    <property type="evidence" value="ECO:0007669"/>
    <property type="project" value="UniProtKB-SubCell"/>
</dbReference>
<keyword evidence="7" id="KW-0677">Repeat</keyword>
<evidence type="ECO:0000256" key="4">
    <source>
        <dbReference type="ARBA" id="ARBA00022614"/>
    </source>
</evidence>
<evidence type="ECO:0000256" key="9">
    <source>
        <dbReference type="ARBA" id="ARBA00023065"/>
    </source>
</evidence>
<accession>A0A7J6B7D3</accession>
<comment type="caution">
    <text evidence="14">The sequence shown here is derived from an EMBL/GenBank/DDBJ whole genome shotgun (WGS) entry which is preliminary data.</text>
</comment>
<dbReference type="InterPro" id="IPR051432">
    <property type="entry name" value="KCNMA1_auxiliary"/>
</dbReference>
<evidence type="ECO:0000313" key="14">
    <source>
        <dbReference type="EMBL" id="KAF4090975.1"/>
    </source>
</evidence>
<proteinExistence type="predicted"/>
<dbReference type="SMART" id="SM00369">
    <property type="entry name" value="LRR_TYP"/>
    <property type="match status" value="3"/>
</dbReference>
<name>A0A7J6B7D3_AMEME</name>
<dbReference type="InterPro" id="IPR003591">
    <property type="entry name" value="Leu-rich_rpt_typical-subtyp"/>
</dbReference>
<keyword evidence="5" id="KW-0812">Transmembrane</keyword>
<dbReference type="InterPro" id="IPR032675">
    <property type="entry name" value="LRR_dom_sf"/>
</dbReference>
<evidence type="ECO:0000256" key="8">
    <source>
        <dbReference type="ARBA" id="ARBA00022989"/>
    </source>
</evidence>
<keyword evidence="11" id="KW-1015">Disulfide bond</keyword>
<organism evidence="14 15">
    <name type="scientific">Ameiurus melas</name>
    <name type="common">Black bullhead</name>
    <name type="synonym">Silurus melas</name>
    <dbReference type="NCBI Taxonomy" id="219545"/>
    <lineage>
        <taxon>Eukaryota</taxon>
        <taxon>Metazoa</taxon>
        <taxon>Chordata</taxon>
        <taxon>Craniata</taxon>
        <taxon>Vertebrata</taxon>
        <taxon>Euteleostomi</taxon>
        <taxon>Actinopterygii</taxon>
        <taxon>Neopterygii</taxon>
        <taxon>Teleostei</taxon>
        <taxon>Ostariophysi</taxon>
        <taxon>Siluriformes</taxon>
        <taxon>Ictaluridae</taxon>
        <taxon>Ameiurus</taxon>
    </lineage>
</organism>
<dbReference type="PANTHER" id="PTHR46473:SF10">
    <property type="entry name" value="LD45603P-RELATED"/>
    <property type="match status" value="1"/>
</dbReference>
<keyword evidence="9" id="KW-0406">Ion transport</keyword>
<evidence type="ECO:0000256" key="10">
    <source>
        <dbReference type="ARBA" id="ARBA00023136"/>
    </source>
</evidence>
<dbReference type="PANTHER" id="PTHR46473">
    <property type="entry name" value="GH08155P"/>
    <property type="match status" value="1"/>
</dbReference>
<dbReference type="AlphaFoldDB" id="A0A7J6B7D3"/>
<dbReference type="GO" id="GO:0034220">
    <property type="term" value="P:monoatomic ion transmembrane transport"/>
    <property type="evidence" value="ECO:0007669"/>
    <property type="project" value="UniProtKB-KW"/>
</dbReference>
<reference evidence="14 15" key="1">
    <citation type="submission" date="2020-02" db="EMBL/GenBank/DDBJ databases">
        <title>A chromosome-scale genome assembly of the black bullhead catfish (Ameiurus melas).</title>
        <authorList>
            <person name="Wen M."/>
            <person name="Zham M."/>
            <person name="Cabau C."/>
            <person name="Klopp C."/>
            <person name="Donnadieu C."/>
            <person name="Roques C."/>
            <person name="Bouchez O."/>
            <person name="Lampietro C."/>
            <person name="Jouanno E."/>
            <person name="Herpin A."/>
            <person name="Louis A."/>
            <person name="Berthelot C."/>
            <person name="Parey E."/>
            <person name="Roest-Crollius H."/>
            <person name="Braasch I."/>
            <person name="Postlethwait J."/>
            <person name="Robinson-Rechavi M."/>
            <person name="Echchiki A."/>
            <person name="Begum T."/>
            <person name="Montfort J."/>
            <person name="Schartl M."/>
            <person name="Bobe J."/>
            <person name="Guiguen Y."/>
        </authorList>
    </citation>
    <scope>NUCLEOTIDE SEQUENCE [LARGE SCALE GENOMIC DNA]</scope>
    <source>
        <strain evidence="14">M_S1</strain>
        <tissue evidence="14">Blood</tissue>
    </source>
</reference>
<evidence type="ECO:0000256" key="12">
    <source>
        <dbReference type="ARBA" id="ARBA00023303"/>
    </source>
</evidence>
<evidence type="ECO:0000256" key="2">
    <source>
        <dbReference type="ARBA" id="ARBA00022448"/>
    </source>
</evidence>
<evidence type="ECO:0000313" key="15">
    <source>
        <dbReference type="Proteomes" id="UP000593565"/>
    </source>
</evidence>
<dbReference type="Gene3D" id="3.80.10.10">
    <property type="entry name" value="Ribonuclease Inhibitor"/>
    <property type="match status" value="1"/>
</dbReference>
<evidence type="ECO:0000256" key="7">
    <source>
        <dbReference type="ARBA" id="ARBA00022737"/>
    </source>
</evidence>
<keyword evidence="4" id="KW-0433">Leucine-rich repeat</keyword>
<dbReference type="InterPro" id="IPR001611">
    <property type="entry name" value="Leu-rich_rpt"/>
</dbReference>
<dbReference type="SUPFAM" id="SSF52058">
    <property type="entry name" value="L domain-like"/>
    <property type="match status" value="1"/>
</dbReference>
<keyword evidence="12" id="KW-0407">Ion channel</keyword>
<evidence type="ECO:0000256" key="1">
    <source>
        <dbReference type="ARBA" id="ARBA00004162"/>
    </source>
</evidence>
<comment type="subcellular location">
    <subcellularLocation>
        <location evidence="1">Cell membrane</location>
        <topology evidence="1">Single-pass membrane protein</topology>
    </subcellularLocation>
</comment>
<evidence type="ECO:0000256" key="6">
    <source>
        <dbReference type="ARBA" id="ARBA00022729"/>
    </source>
</evidence>
<keyword evidence="8" id="KW-1133">Transmembrane helix</keyword>
<feature type="signal peptide" evidence="13">
    <location>
        <begin position="1"/>
        <end position="21"/>
    </location>
</feature>
<keyword evidence="15" id="KW-1185">Reference proteome</keyword>
<evidence type="ECO:0000256" key="3">
    <source>
        <dbReference type="ARBA" id="ARBA00022475"/>
    </source>
</evidence>
<sequence>MMPSFAVRILVLGLCVRGAAAQAASSAAVCAPACRCDGDGGADCSGRGLSSVPSGLSAFTYYLDLSMNNITELPANVFKNLPYLEELRLAGNDLTFIHPEALFGLHQLKVLMLQNNQLKTVSVRAAVRNLLSSAVCC</sequence>
<evidence type="ECO:0000256" key="11">
    <source>
        <dbReference type="ARBA" id="ARBA00023157"/>
    </source>
</evidence>
<keyword evidence="3" id="KW-1003">Cell membrane</keyword>
<feature type="chain" id="PRO_5029491130" evidence="13">
    <location>
        <begin position="22"/>
        <end position="137"/>
    </location>
</feature>
<evidence type="ECO:0000256" key="13">
    <source>
        <dbReference type="SAM" id="SignalP"/>
    </source>
</evidence>
<gene>
    <name evidence="14" type="ORF">AMELA_G00031810</name>
</gene>
<protein>
    <submittedName>
        <fullName evidence="14">Uncharacterized protein</fullName>
    </submittedName>
</protein>
<keyword evidence="10" id="KW-0472">Membrane</keyword>
<dbReference type="Proteomes" id="UP000593565">
    <property type="component" value="Unassembled WGS sequence"/>
</dbReference>
<keyword evidence="6 13" id="KW-0732">Signal</keyword>